<comment type="catalytic activity">
    <reaction evidence="5">
        <text>dTDP-beta-L-rhamnose + NADP(+) = dTDP-4-dehydro-beta-L-rhamnose + NADPH + H(+)</text>
        <dbReference type="Rhea" id="RHEA:21796"/>
        <dbReference type="ChEBI" id="CHEBI:15378"/>
        <dbReference type="ChEBI" id="CHEBI:57510"/>
        <dbReference type="ChEBI" id="CHEBI:57783"/>
        <dbReference type="ChEBI" id="CHEBI:58349"/>
        <dbReference type="ChEBI" id="CHEBI:62830"/>
        <dbReference type="EC" id="1.1.1.133"/>
    </reaction>
</comment>
<evidence type="ECO:0000256" key="1">
    <source>
        <dbReference type="ARBA" id="ARBA00004781"/>
    </source>
</evidence>
<evidence type="ECO:0000313" key="9">
    <source>
        <dbReference type="Proteomes" id="UP000007803"/>
    </source>
</evidence>
<comment type="pathway">
    <text evidence="1 6">Carbohydrate biosynthesis; dTDP-L-rhamnose biosynthesis.</text>
</comment>
<dbReference type="InterPro" id="IPR029903">
    <property type="entry name" value="RmlD-like-bd"/>
</dbReference>
<dbReference type="AlphaFoldDB" id="E0UUN3"/>
<evidence type="ECO:0000256" key="2">
    <source>
        <dbReference type="ARBA" id="ARBA00010944"/>
    </source>
</evidence>
<gene>
    <name evidence="8" type="ordered locus">Saut_1490</name>
</gene>
<organism evidence="8 9">
    <name type="scientific">Sulfurimonas autotrophica (strain ATCC BAA-671 / DSM 16294 / JCM 11897 / OK10)</name>
    <dbReference type="NCBI Taxonomy" id="563040"/>
    <lineage>
        <taxon>Bacteria</taxon>
        <taxon>Pseudomonadati</taxon>
        <taxon>Campylobacterota</taxon>
        <taxon>Epsilonproteobacteria</taxon>
        <taxon>Campylobacterales</taxon>
        <taxon>Sulfurimonadaceae</taxon>
        <taxon>Sulfurimonas</taxon>
    </lineage>
</organism>
<keyword evidence="6" id="KW-0521">NADP</keyword>
<dbReference type="PANTHER" id="PTHR10491:SF4">
    <property type="entry name" value="METHIONINE ADENOSYLTRANSFERASE 2 SUBUNIT BETA"/>
    <property type="match status" value="1"/>
</dbReference>
<dbReference type="EMBL" id="CP002205">
    <property type="protein sequence ID" value="ADN09537.1"/>
    <property type="molecule type" value="Genomic_DNA"/>
</dbReference>
<dbReference type="Gene3D" id="3.40.50.720">
    <property type="entry name" value="NAD(P)-binding Rossmann-like Domain"/>
    <property type="match status" value="1"/>
</dbReference>
<dbReference type="CDD" id="cd05254">
    <property type="entry name" value="dTDP_HR_like_SDR_e"/>
    <property type="match status" value="1"/>
</dbReference>
<dbReference type="GO" id="GO:0005829">
    <property type="term" value="C:cytosol"/>
    <property type="evidence" value="ECO:0007669"/>
    <property type="project" value="TreeGrafter"/>
</dbReference>
<proteinExistence type="inferred from homology"/>
<dbReference type="GO" id="GO:0019305">
    <property type="term" value="P:dTDP-rhamnose biosynthetic process"/>
    <property type="evidence" value="ECO:0007669"/>
    <property type="project" value="UniProtKB-UniPathway"/>
</dbReference>
<comment type="function">
    <text evidence="6">Catalyzes the reduction of dTDP-6-deoxy-L-lyxo-4-hexulose to yield dTDP-L-rhamnose.</text>
</comment>
<evidence type="ECO:0000313" key="8">
    <source>
        <dbReference type="EMBL" id="ADN09537.1"/>
    </source>
</evidence>
<dbReference type="HOGENOM" id="CLU_045518_2_2_7"/>
<dbReference type="Proteomes" id="UP000007803">
    <property type="component" value="Chromosome"/>
</dbReference>
<comment type="similarity">
    <text evidence="2 6">Belongs to the dTDP-4-dehydrorhamnose reductase family.</text>
</comment>
<dbReference type="PANTHER" id="PTHR10491">
    <property type="entry name" value="DTDP-4-DEHYDRORHAMNOSE REDUCTASE"/>
    <property type="match status" value="1"/>
</dbReference>
<accession>E0UUN3</accession>
<feature type="domain" description="RmlD-like substrate binding" evidence="7">
    <location>
        <begin position="4"/>
        <end position="244"/>
    </location>
</feature>
<dbReference type="Pfam" id="PF04321">
    <property type="entry name" value="RmlD_sub_bind"/>
    <property type="match status" value="1"/>
</dbReference>
<evidence type="ECO:0000256" key="4">
    <source>
        <dbReference type="ARBA" id="ARBA00017099"/>
    </source>
</evidence>
<dbReference type="KEGG" id="sua:Saut_1490"/>
<dbReference type="eggNOG" id="COG1091">
    <property type="taxonomic scope" value="Bacteria"/>
</dbReference>
<dbReference type="STRING" id="563040.Saut_1490"/>
<dbReference type="InterPro" id="IPR036291">
    <property type="entry name" value="NAD(P)-bd_dom_sf"/>
</dbReference>
<reference evidence="9" key="1">
    <citation type="journal article" date="2010" name="Stand. Genomic Sci.">
        <title>Complete genome sequence of Sulfurimonas autotrophica type strain (OK10).</title>
        <authorList>
            <person name="Sikorski J."/>
            <person name="Munk C."/>
            <person name="Lapidus A."/>
            <person name="Djao O."/>
            <person name="Lucas S."/>
            <person name="Glavina Del Rio T."/>
            <person name="Nolan M."/>
            <person name="Tice H."/>
            <person name="Han C."/>
            <person name="Cheng J."/>
            <person name="Tapia R."/>
            <person name="Goodwin L."/>
            <person name="Pitluck S."/>
            <person name="Liolios K."/>
            <person name="Ivanova N."/>
            <person name="Mavromatis K."/>
            <person name="Mikhailova N."/>
            <person name="Pati A."/>
            <person name="Sims D."/>
            <person name="Meincke L."/>
            <person name="Brettin T."/>
            <person name="Detter J."/>
            <person name="Chen A."/>
            <person name="Palaniappan K."/>
            <person name="Land M."/>
            <person name="Hauser L."/>
            <person name="Chang Y."/>
            <person name="Jeffries C."/>
            <person name="Rohde M."/>
            <person name="Lang E."/>
            <person name="Spring S."/>
            <person name="Goker M."/>
            <person name="Woyke T."/>
            <person name="Bristow J."/>
            <person name="Eisen J."/>
            <person name="Markowitz V."/>
            <person name="Hugenholtz P."/>
            <person name="Kyrpides N."/>
            <person name="Klenk H."/>
        </authorList>
    </citation>
    <scope>NUCLEOTIDE SEQUENCE [LARGE SCALE GENOMIC DNA]</scope>
    <source>
        <strain evidence="9">ATCC BAA-671 / DSM 16294 / JCM 11897 / OK10</strain>
    </source>
</reference>
<dbReference type="SUPFAM" id="SSF51735">
    <property type="entry name" value="NAD(P)-binding Rossmann-fold domains"/>
    <property type="match status" value="1"/>
</dbReference>
<evidence type="ECO:0000256" key="3">
    <source>
        <dbReference type="ARBA" id="ARBA00012929"/>
    </source>
</evidence>
<sequence length="291" mass="33507">MKKKVLVLGSTGLIGHQIYNYLKLNSDYELFNMSYRKKLQDDTILVDVRDENNFLNIIKSLKPDYIVNCIGILINGANENPENAIFINAYMPHRLARLAGELDAKLIHISTDCVFSGNKKEPYVESDEKDGKDTYAKTKGLGEIIDDKHLTLRTSVVGPELKEDGEELFHWFMNQKGTINGFTKAIWSGVTTLELAKAVKWAVENDITGLYHITNNDSINKYELLNLFKKYTQKNIEIVAVDGKQVDKNFVDTRKEINYKIPSYEMMIRDMVDLIRENKNYYKQYDIGLKD</sequence>
<dbReference type="RefSeq" id="WP_013327290.1">
    <property type="nucleotide sequence ID" value="NC_014506.1"/>
</dbReference>
<dbReference type="InterPro" id="IPR005913">
    <property type="entry name" value="dTDP_dehydrorham_reduct"/>
</dbReference>
<name>E0UUN3_SULAO</name>
<keyword evidence="9" id="KW-1185">Reference proteome</keyword>
<evidence type="ECO:0000256" key="6">
    <source>
        <dbReference type="RuleBase" id="RU364082"/>
    </source>
</evidence>
<dbReference type="GO" id="GO:0008831">
    <property type="term" value="F:dTDP-4-dehydrorhamnose reductase activity"/>
    <property type="evidence" value="ECO:0007669"/>
    <property type="project" value="UniProtKB-EC"/>
</dbReference>
<evidence type="ECO:0000256" key="5">
    <source>
        <dbReference type="ARBA" id="ARBA00048200"/>
    </source>
</evidence>
<protein>
    <recommendedName>
        <fullName evidence="4 6">dTDP-4-dehydrorhamnose reductase</fullName>
        <ecNumber evidence="3 6">1.1.1.133</ecNumber>
    </recommendedName>
</protein>
<evidence type="ECO:0000259" key="7">
    <source>
        <dbReference type="Pfam" id="PF04321"/>
    </source>
</evidence>
<dbReference type="UniPathway" id="UPA00124"/>
<dbReference type="EC" id="1.1.1.133" evidence="3 6"/>
<keyword evidence="6" id="KW-0560">Oxidoreductase</keyword>